<gene>
    <name evidence="7" type="ORF">NXF25_003349</name>
</gene>
<evidence type="ECO:0000256" key="4">
    <source>
        <dbReference type="ARBA" id="ARBA00023163"/>
    </source>
</evidence>
<dbReference type="GO" id="GO:0006367">
    <property type="term" value="P:transcription initiation at RNA polymerase II promoter"/>
    <property type="evidence" value="ECO:0007669"/>
    <property type="project" value="InterPro"/>
</dbReference>
<keyword evidence="8" id="KW-1185">Reference proteome</keyword>
<feature type="region of interest" description="Disordered" evidence="6">
    <location>
        <begin position="446"/>
        <end position="468"/>
    </location>
</feature>
<dbReference type="SUPFAM" id="SSF47396">
    <property type="entry name" value="Transcription factor IIA (TFIIA), alpha-helical domain"/>
    <property type="match status" value="1"/>
</dbReference>
<dbReference type="SMART" id="SM01371">
    <property type="entry name" value="TFIIA"/>
    <property type="match status" value="1"/>
</dbReference>
<dbReference type="CDD" id="cd07976">
    <property type="entry name" value="TFIIA_alpha_beta_like"/>
    <property type="match status" value="2"/>
</dbReference>
<keyword evidence="5" id="KW-0539">Nucleus</keyword>
<comment type="caution">
    <text evidence="7">The sequence shown here is derived from an EMBL/GenBank/DDBJ whole genome shotgun (WGS) entry which is preliminary data.</text>
</comment>
<dbReference type="FunFam" id="1.10.287.100:FF:000001">
    <property type="entry name" value="Transcription initiation factor IIA subunit"/>
    <property type="match status" value="1"/>
</dbReference>
<evidence type="ECO:0000313" key="8">
    <source>
        <dbReference type="Proteomes" id="UP001474421"/>
    </source>
</evidence>
<dbReference type="Gene3D" id="1.10.287.100">
    <property type="match status" value="1"/>
</dbReference>
<dbReference type="PANTHER" id="PTHR12694:SF9">
    <property type="entry name" value="TFIIA-ALPHA AND BETA-LIKE FACTOR"/>
    <property type="match status" value="1"/>
</dbReference>
<evidence type="ECO:0000256" key="1">
    <source>
        <dbReference type="ARBA" id="ARBA00004123"/>
    </source>
</evidence>
<feature type="compositionally biased region" description="Basic and acidic residues" evidence="6">
    <location>
        <begin position="453"/>
        <end position="462"/>
    </location>
</feature>
<feature type="compositionally biased region" description="Basic and acidic residues" evidence="6">
    <location>
        <begin position="82"/>
        <end position="92"/>
    </location>
</feature>
<dbReference type="GO" id="GO:0005672">
    <property type="term" value="C:transcription factor TFIIA complex"/>
    <property type="evidence" value="ECO:0007669"/>
    <property type="project" value="InterPro"/>
</dbReference>
<organism evidence="7 8">
    <name type="scientific">Crotalus adamanteus</name>
    <name type="common">Eastern diamondback rattlesnake</name>
    <dbReference type="NCBI Taxonomy" id="8729"/>
    <lineage>
        <taxon>Eukaryota</taxon>
        <taxon>Metazoa</taxon>
        <taxon>Chordata</taxon>
        <taxon>Craniata</taxon>
        <taxon>Vertebrata</taxon>
        <taxon>Euteleostomi</taxon>
        <taxon>Lepidosauria</taxon>
        <taxon>Squamata</taxon>
        <taxon>Bifurcata</taxon>
        <taxon>Unidentata</taxon>
        <taxon>Episquamata</taxon>
        <taxon>Toxicofera</taxon>
        <taxon>Serpentes</taxon>
        <taxon>Colubroidea</taxon>
        <taxon>Viperidae</taxon>
        <taxon>Crotalinae</taxon>
        <taxon>Crotalus</taxon>
    </lineage>
</organism>
<dbReference type="Pfam" id="PF03153">
    <property type="entry name" value="TFIIA"/>
    <property type="match status" value="1"/>
</dbReference>
<dbReference type="AlphaFoldDB" id="A0AAW1CCT7"/>
<name>A0AAW1CCT7_CROAD</name>
<dbReference type="InterPro" id="IPR009088">
    <property type="entry name" value="TFIIA_b-brl"/>
</dbReference>
<protein>
    <submittedName>
        <fullName evidence="7">TFIIA-alpha and beta-like factor</fullName>
    </submittedName>
</protein>
<evidence type="ECO:0000256" key="3">
    <source>
        <dbReference type="ARBA" id="ARBA00023015"/>
    </source>
</evidence>
<evidence type="ECO:0000313" key="7">
    <source>
        <dbReference type="EMBL" id="KAK9412174.1"/>
    </source>
</evidence>
<dbReference type="FunFam" id="2.30.18.10:FF:000002">
    <property type="entry name" value="Transcription initiation factor IIA subunit 1"/>
    <property type="match status" value="1"/>
</dbReference>
<dbReference type="InterPro" id="IPR004855">
    <property type="entry name" value="TFIIA_asu/bsu"/>
</dbReference>
<comment type="similarity">
    <text evidence="2">Belongs to the TFIIA subunit 1 family.</text>
</comment>
<evidence type="ECO:0000256" key="5">
    <source>
        <dbReference type="ARBA" id="ARBA00023242"/>
    </source>
</evidence>
<dbReference type="Gene3D" id="2.30.18.10">
    <property type="entry name" value="Transcription factor IIA (TFIIA), beta-barrel domain"/>
    <property type="match status" value="1"/>
</dbReference>
<feature type="region of interest" description="Disordered" evidence="6">
    <location>
        <begin position="481"/>
        <end position="508"/>
    </location>
</feature>
<dbReference type="PANTHER" id="PTHR12694">
    <property type="entry name" value="TRANSCRIPTION INITIATION FACTOR IIA SUBUNIT 1"/>
    <property type="match status" value="1"/>
</dbReference>
<sequence>MAFRKGQQCLSIVISLDSHIRDPPLPNPALLFPQSSSLFVKRSDFGHSWLGNRRGAREDERWEPRRRLKRSMESPVEAGGSARERERERREREAMAYGNPVPKFYKSVIDDVIEGVRDVFVEEGVDEQILKELKRRWEMKVMQSKATEGFFHHSHVLPQFTLHLPSSFQALQTTGVTASRGMHQFTNSTTPAVAAELESSQSSGAILSLASGLTYPIQMPPGVTLQTASGHLYKVNMPVVVTQTTGGGTAIQTPLQQIFQQVGKQSLVPQPAPVNIIQANTSSLQEISNGSLLTSKPAVPQHLKMGDKDLLGATAATLKATRSQGEVAIGTLVSLKPSSSLQTPQIAITTLPVAKSSGLDNPRSREAREVISSGGGQLSVNLEQPPDSDDIIELIIMGNDLDDTVLLSDETSLSLVEELDTSVQMESDLLAQKNISNDLEEIIQLDGTSDLSPKAEIESPRDGEDEELVGIIDAEDLKVLDEEEEEGENSTSDNQSLNSASDADESSVDIVEEDPLNSGDDVSEQETPDVFDTDNIIVCQYDKVQRSKNRWKFYLKDGVMCFGGKDYIFSKAIGDAEW</sequence>
<keyword evidence="4" id="KW-0804">Transcription</keyword>
<comment type="subcellular location">
    <subcellularLocation>
        <location evidence="1">Nucleus</location>
    </subcellularLocation>
</comment>
<dbReference type="SUPFAM" id="SSF50784">
    <property type="entry name" value="Transcription factor IIA (TFIIA), beta-barrel domain"/>
    <property type="match status" value="1"/>
</dbReference>
<reference evidence="7 8" key="1">
    <citation type="journal article" date="2024" name="Proc. Natl. Acad. Sci. U.S.A.">
        <title>The genetic regulatory architecture and epigenomic basis for age-related changes in rattlesnake venom.</title>
        <authorList>
            <person name="Hogan M.P."/>
            <person name="Holding M.L."/>
            <person name="Nystrom G.S."/>
            <person name="Colston T.J."/>
            <person name="Bartlett D.A."/>
            <person name="Mason A.J."/>
            <person name="Ellsworth S.A."/>
            <person name="Rautsaw R.M."/>
            <person name="Lawrence K.C."/>
            <person name="Strickland J.L."/>
            <person name="He B."/>
            <person name="Fraser P."/>
            <person name="Margres M.J."/>
            <person name="Gilbert D.M."/>
            <person name="Gibbs H.L."/>
            <person name="Parkinson C.L."/>
            <person name="Rokyta D.R."/>
        </authorList>
    </citation>
    <scope>NUCLEOTIDE SEQUENCE [LARGE SCALE GENOMIC DNA]</scope>
    <source>
        <strain evidence="7">DRR0105</strain>
    </source>
</reference>
<dbReference type="Proteomes" id="UP001474421">
    <property type="component" value="Unassembled WGS sequence"/>
</dbReference>
<feature type="compositionally biased region" description="Polar residues" evidence="6">
    <location>
        <begin position="489"/>
        <end position="501"/>
    </location>
</feature>
<proteinExistence type="inferred from homology"/>
<dbReference type="EMBL" id="JAOTOJ010000001">
    <property type="protein sequence ID" value="KAK9412174.1"/>
    <property type="molecule type" value="Genomic_DNA"/>
</dbReference>
<accession>A0AAW1CCT7</accession>
<evidence type="ECO:0000256" key="2">
    <source>
        <dbReference type="ARBA" id="ARBA00010059"/>
    </source>
</evidence>
<evidence type="ECO:0000256" key="6">
    <source>
        <dbReference type="SAM" id="MobiDB-lite"/>
    </source>
</evidence>
<feature type="region of interest" description="Disordered" evidence="6">
    <location>
        <begin position="60"/>
        <end position="92"/>
    </location>
</feature>
<keyword evidence="3" id="KW-0805">Transcription regulation</keyword>